<evidence type="ECO:0000313" key="11">
    <source>
        <dbReference type="Proteomes" id="UP000194857"/>
    </source>
</evidence>
<dbReference type="RefSeq" id="WP_003105394.1">
    <property type="nucleotide sequence ID" value="NZ_AP014839.1"/>
</dbReference>
<dbReference type="EMBL" id="QORE01000026">
    <property type="protein sequence ID" value="RCI76516.1"/>
    <property type="molecule type" value="Genomic_DNA"/>
</dbReference>
<comment type="subunit">
    <text evidence="7">The complex comprises the extracytoplasmic solute receptor protein and the two transmembrane proteins.</text>
</comment>
<sequence>MMAIAMIAAFVVNLLLGLPLFLCLLLTALVGFLFVDPALFANTLPQRFFGGMDIFSLMAIPLFVLAGNLMNHSGMTPRLMRLANALVGHFRGGLGHVNVVAGVFFAGVNGSAAADASALSTLLVPAMEKEGYSRRFAAGLTAGSSLIGPIIPPSIFMILYSSLTNTSVGELFLAGVIPGLLLAAAFMLLNAVYAYRNGLQARHAAPAWGEILAALSGALTALIAPVIIVAGIVLGLVTPTESGALIALYVALVGLLQRQLSLVGLWNSLRETVRLTASIYVIIAAASVVNWLLNYAQVASEFAQLLEPFGHSPTLMLFIISAVIFVCGMLMEEVSVLMLLTPIVAPVALAAGVDPVHLGLIFTLNITIALITPPMGACLFIVATISRLDILEMFKGIWPFILVALGVLSLLILFPSLTLWLPRLLN</sequence>
<dbReference type="InterPro" id="IPR010656">
    <property type="entry name" value="DctM"/>
</dbReference>
<evidence type="ECO:0000256" key="5">
    <source>
        <dbReference type="ARBA" id="ARBA00022989"/>
    </source>
</evidence>
<feature type="transmembrane region" description="Helical" evidence="7">
    <location>
        <begin position="359"/>
        <end position="385"/>
    </location>
</feature>
<comment type="similarity">
    <text evidence="7">Belongs to the TRAP transporter large permease family.</text>
</comment>
<feature type="transmembrane region" description="Helical" evidence="7">
    <location>
        <begin position="7"/>
        <end position="34"/>
    </location>
</feature>
<evidence type="ECO:0000256" key="2">
    <source>
        <dbReference type="ARBA" id="ARBA00022475"/>
    </source>
</evidence>
<keyword evidence="4 7" id="KW-0812">Transmembrane</keyword>
<reference evidence="9 11" key="1">
    <citation type="submission" date="2017-05" db="EMBL/GenBank/DDBJ databases">
        <authorList>
            <person name="Song R."/>
            <person name="Chenine A.L."/>
            <person name="Ruprecht R.M."/>
        </authorList>
    </citation>
    <scope>NUCLEOTIDE SEQUENCE [LARGE SCALE GENOMIC DNA]</scope>
    <source>
        <strain evidence="9 11">S567_C10_BS</strain>
    </source>
</reference>
<keyword evidence="7" id="KW-0813">Transport</keyword>
<proteinExistence type="inferred from homology"/>
<organism evidence="9 11">
    <name type="scientific">Pseudomonas aeruginosa</name>
    <dbReference type="NCBI Taxonomy" id="287"/>
    <lineage>
        <taxon>Bacteria</taxon>
        <taxon>Pseudomonadati</taxon>
        <taxon>Pseudomonadota</taxon>
        <taxon>Gammaproteobacteria</taxon>
        <taxon>Pseudomonadales</taxon>
        <taxon>Pseudomonadaceae</taxon>
        <taxon>Pseudomonas</taxon>
    </lineage>
</organism>
<evidence type="ECO:0000256" key="3">
    <source>
        <dbReference type="ARBA" id="ARBA00022519"/>
    </source>
</evidence>
<dbReference type="GO" id="GO:0005886">
    <property type="term" value="C:plasma membrane"/>
    <property type="evidence" value="ECO:0007669"/>
    <property type="project" value="UniProtKB-SubCell"/>
</dbReference>
<evidence type="ECO:0000313" key="10">
    <source>
        <dbReference type="EMBL" id="RCI76516.1"/>
    </source>
</evidence>
<gene>
    <name evidence="9" type="ORF">CAZ10_17620</name>
    <name evidence="10" type="ORF">DT376_01970</name>
</gene>
<comment type="caution">
    <text evidence="9">The sequence shown here is derived from an EMBL/GenBank/DDBJ whole genome shotgun (WGS) entry which is preliminary data.</text>
</comment>
<feature type="transmembrane region" description="Helical" evidence="7">
    <location>
        <begin position="397"/>
        <end position="421"/>
    </location>
</feature>
<keyword evidence="5 7" id="KW-1133">Transmembrane helix</keyword>
<feature type="transmembrane region" description="Helical" evidence="7">
    <location>
        <begin position="54"/>
        <end position="71"/>
    </location>
</feature>
<comment type="subcellular location">
    <subcellularLocation>
        <location evidence="1 7">Cell inner membrane</location>
        <topology evidence="1 7">Multi-pass membrane protein</topology>
    </subcellularLocation>
</comment>
<feature type="transmembrane region" description="Helical" evidence="7">
    <location>
        <begin position="207"/>
        <end position="234"/>
    </location>
</feature>
<evidence type="ECO:0000259" key="8">
    <source>
        <dbReference type="Pfam" id="PF06808"/>
    </source>
</evidence>
<dbReference type="Proteomes" id="UP000253594">
    <property type="component" value="Unassembled WGS sequence"/>
</dbReference>
<dbReference type="InterPro" id="IPR004681">
    <property type="entry name" value="TRAP_DctM"/>
</dbReference>
<feature type="transmembrane region" description="Helical" evidence="7">
    <location>
        <begin position="172"/>
        <end position="195"/>
    </location>
</feature>
<keyword evidence="2" id="KW-1003">Cell membrane</keyword>
<keyword evidence="6 7" id="KW-0472">Membrane</keyword>
<dbReference type="GO" id="GO:0022857">
    <property type="term" value="F:transmembrane transporter activity"/>
    <property type="evidence" value="ECO:0007669"/>
    <property type="project" value="UniProtKB-UniRule"/>
</dbReference>
<dbReference type="PIRSF" id="PIRSF006066">
    <property type="entry name" value="HI0050"/>
    <property type="match status" value="1"/>
</dbReference>
<feature type="transmembrane region" description="Helical" evidence="7">
    <location>
        <begin position="136"/>
        <end position="160"/>
    </location>
</feature>
<feature type="transmembrane region" description="Helical" evidence="7">
    <location>
        <begin position="336"/>
        <end position="353"/>
    </location>
</feature>
<comment type="caution">
    <text evidence="7">Lacks conserved residue(s) required for the propagation of feature annotation.</text>
</comment>
<evidence type="ECO:0000313" key="12">
    <source>
        <dbReference type="Proteomes" id="UP000253594"/>
    </source>
</evidence>
<feature type="transmembrane region" description="Helical" evidence="7">
    <location>
        <begin position="313"/>
        <end position="331"/>
    </location>
</feature>
<dbReference type="AlphaFoldDB" id="A0A0F7QNF2"/>
<dbReference type="PANTHER" id="PTHR33362:SF2">
    <property type="entry name" value="TRAP TRANSPORTER LARGE PERMEASE PROTEIN"/>
    <property type="match status" value="1"/>
</dbReference>
<dbReference type="PANTHER" id="PTHR33362">
    <property type="entry name" value="SIALIC ACID TRAP TRANSPORTER PERMEASE PROTEIN SIAT-RELATED"/>
    <property type="match status" value="1"/>
</dbReference>
<reference evidence="10 12" key="2">
    <citation type="submission" date="2018-07" db="EMBL/GenBank/DDBJ databases">
        <title>Mechanisms of high-level aminoglycoside resistance among Gram-negative pathogens in Brazil.</title>
        <authorList>
            <person name="Ballaben A.S."/>
            <person name="Darini A.L.C."/>
            <person name="Doi Y."/>
        </authorList>
    </citation>
    <scope>NUCLEOTIDE SEQUENCE [LARGE SCALE GENOMIC DNA]</scope>
    <source>
        <strain evidence="10 12">B2-305</strain>
    </source>
</reference>
<evidence type="ECO:0000256" key="1">
    <source>
        <dbReference type="ARBA" id="ARBA00004429"/>
    </source>
</evidence>
<dbReference type="NCBIfam" id="TIGR00786">
    <property type="entry name" value="dctM"/>
    <property type="match status" value="1"/>
</dbReference>
<dbReference type="Pfam" id="PF06808">
    <property type="entry name" value="DctM"/>
    <property type="match status" value="1"/>
</dbReference>
<feature type="domain" description="TRAP C4-dicarboxylate transport system permease DctM subunit" evidence="8">
    <location>
        <begin position="8"/>
        <end position="416"/>
    </location>
</feature>
<protein>
    <recommendedName>
        <fullName evidence="7">TRAP transporter large permease protein</fullName>
    </recommendedName>
</protein>
<evidence type="ECO:0000256" key="4">
    <source>
        <dbReference type="ARBA" id="ARBA00022692"/>
    </source>
</evidence>
<dbReference type="Proteomes" id="UP000194857">
    <property type="component" value="Unassembled WGS sequence"/>
</dbReference>
<evidence type="ECO:0000256" key="6">
    <source>
        <dbReference type="ARBA" id="ARBA00023136"/>
    </source>
</evidence>
<evidence type="ECO:0000313" key="9">
    <source>
        <dbReference type="EMBL" id="OTI60898.1"/>
    </source>
</evidence>
<dbReference type="EMBL" id="NFFZ01000008">
    <property type="protein sequence ID" value="OTI60898.1"/>
    <property type="molecule type" value="Genomic_DNA"/>
</dbReference>
<feature type="transmembrane region" description="Helical" evidence="7">
    <location>
        <begin position="273"/>
        <end position="293"/>
    </location>
</feature>
<comment type="function">
    <text evidence="7">Part of the tripartite ATP-independent periplasmic (TRAP) transport system.</text>
</comment>
<keyword evidence="3 7" id="KW-0997">Cell inner membrane</keyword>
<accession>A0A0F7QNF2</accession>
<evidence type="ECO:0000256" key="7">
    <source>
        <dbReference type="RuleBase" id="RU369079"/>
    </source>
</evidence>
<name>A0A0F7QNF2_PSEAI</name>